<dbReference type="PANTHER" id="PTHR45947:SF14">
    <property type="entry name" value="SLL1723 PROTEIN"/>
    <property type="match status" value="1"/>
</dbReference>
<dbReference type="GO" id="GO:0016757">
    <property type="term" value="F:glycosyltransferase activity"/>
    <property type="evidence" value="ECO:0007669"/>
    <property type="project" value="InterPro"/>
</dbReference>
<feature type="domain" description="Glycosyltransferase subfamily 4-like N-terminal" evidence="2">
    <location>
        <begin position="106"/>
        <end position="209"/>
    </location>
</feature>
<feature type="domain" description="Glycosyl transferase family 1" evidence="1">
    <location>
        <begin position="220"/>
        <end position="383"/>
    </location>
</feature>
<protein>
    <recommendedName>
        <fullName evidence="4">Glycosyl transferase family 1 domain-containing protein</fullName>
    </recommendedName>
</protein>
<reference evidence="3" key="1">
    <citation type="journal article" date="2015" name="Nature">
        <title>Complex archaea that bridge the gap between prokaryotes and eukaryotes.</title>
        <authorList>
            <person name="Spang A."/>
            <person name="Saw J.H."/>
            <person name="Jorgensen S.L."/>
            <person name="Zaremba-Niedzwiedzka K."/>
            <person name="Martijn J."/>
            <person name="Lind A.E."/>
            <person name="van Eijk R."/>
            <person name="Schleper C."/>
            <person name="Guy L."/>
            <person name="Ettema T.J."/>
        </authorList>
    </citation>
    <scope>NUCLEOTIDE SEQUENCE</scope>
</reference>
<dbReference type="InterPro" id="IPR050194">
    <property type="entry name" value="Glycosyltransferase_grp1"/>
</dbReference>
<dbReference type="Pfam" id="PF00534">
    <property type="entry name" value="Glycos_transf_1"/>
    <property type="match status" value="1"/>
</dbReference>
<dbReference type="Gene3D" id="3.40.50.2000">
    <property type="entry name" value="Glycogen Phosphorylase B"/>
    <property type="match status" value="2"/>
</dbReference>
<evidence type="ECO:0008006" key="4">
    <source>
        <dbReference type="Google" id="ProtNLM"/>
    </source>
</evidence>
<dbReference type="SUPFAM" id="SSF53756">
    <property type="entry name" value="UDP-Glycosyltransferase/glycogen phosphorylase"/>
    <property type="match status" value="1"/>
</dbReference>
<dbReference type="InterPro" id="IPR001296">
    <property type="entry name" value="Glyco_trans_1"/>
</dbReference>
<dbReference type="AlphaFoldDB" id="A0A0F9SSQ1"/>
<evidence type="ECO:0000313" key="3">
    <source>
        <dbReference type="EMBL" id="KKN65562.1"/>
    </source>
</evidence>
<proteinExistence type="predicted"/>
<evidence type="ECO:0000259" key="1">
    <source>
        <dbReference type="Pfam" id="PF00534"/>
    </source>
</evidence>
<name>A0A0F9SSQ1_9ZZZZ</name>
<dbReference type="EMBL" id="LAZR01000521">
    <property type="protein sequence ID" value="KKN65562.1"/>
    <property type="molecule type" value="Genomic_DNA"/>
</dbReference>
<dbReference type="InterPro" id="IPR028098">
    <property type="entry name" value="Glyco_trans_4-like_N"/>
</dbReference>
<accession>A0A0F9SSQ1</accession>
<dbReference type="PANTHER" id="PTHR45947">
    <property type="entry name" value="SULFOQUINOVOSYL TRANSFERASE SQD2"/>
    <property type="match status" value="1"/>
</dbReference>
<evidence type="ECO:0000259" key="2">
    <source>
        <dbReference type="Pfam" id="PF13439"/>
    </source>
</evidence>
<comment type="caution">
    <text evidence="3">The sequence shown here is derived from an EMBL/GenBank/DDBJ whole genome shotgun (WGS) entry which is preliminary data.</text>
</comment>
<dbReference type="CDD" id="cd03801">
    <property type="entry name" value="GT4_PimA-like"/>
    <property type="match status" value="1"/>
</dbReference>
<sequence>MIIAYLAPEIPALSATFVYNEILALEELGNEILPISVHKPKDEATDSRLSSLKNKVIHLYDMKKREVIKSHFYLLLTRPTLYFNALWLLLKDIVKLGVCSRGAVGLAYRFFFSARLARVLINNDIQHLHVHFAHVPTDIAMYASKMSNVKFSVTAHANDIFERGWLLREKVARSHFFATISDFNKRYLIDDMHVDAGKLRIIRCGVDTRVFSHRQRTMISSPITIGVIGRLVEKKGFDILIDAMNLLSKMSIDFKLNIAGFGPLESVLKSQVDQYQLNSNVTFLGALAHSDVAEFISSLDVFVLPCKKDKNGDMDGIPVVLMEAMMSGVPVISSQISGIPELIINELTGLLVESDNVEQLVQAILKLTDSESLQQSLSTGAKNKVEQEFSLLVNAQRLNTLFQTAARAS</sequence>
<gene>
    <name evidence="3" type="ORF">LCGC14_0480350</name>
</gene>
<dbReference type="Pfam" id="PF13439">
    <property type="entry name" value="Glyco_transf_4"/>
    <property type="match status" value="1"/>
</dbReference>
<organism evidence="3">
    <name type="scientific">marine sediment metagenome</name>
    <dbReference type="NCBI Taxonomy" id="412755"/>
    <lineage>
        <taxon>unclassified sequences</taxon>
        <taxon>metagenomes</taxon>
        <taxon>ecological metagenomes</taxon>
    </lineage>
</organism>